<evidence type="ECO:0000313" key="2">
    <source>
        <dbReference type="Proteomes" id="UP001153954"/>
    </source>
</evidence>
<dbReference type="AlphaFoldDB" id="A0AAU9U5N4"/>
<name>A0AAU9U5N4_EUPED</name>
<sequence length="140" mass="15791">MTRRRPPLPPAPLANVFIHRPDTIIICCQRWFCSHSDNRSDDIRALANVKAFAIRARSRLSLAASPYALAGHDISSPFTMKTTPAPRRPAPTRTIRGASMQQVRKQFLSCCDAQLNMDVIEKRVSGNERVHNWWAVEGPE</sequence>
<keyword evidence="2" id="KW-1185">Reference proteome</keyword>
<accession>A0AAU9U5N4</accession>
<proteinExistence type="predicted"/>
<gene>
    <name evidence="1" type="ORF">EEDITHA_LOCUS10015</name>
</gene>
<protein>
    <submittedName>
        <fullName evidence="1">Uncharacterized protein</fullName>
    </submittedName>
</protein>
<comment type="caution">
    <text evidence="1">The sequence shown here is derived from an EMBL/GenBank/DDBJ whole genome shotgun (WGS) entry which is preliminary data.</text>
</comment>
<evidence type="ECO:0000313" key="1">
    <source>
        <dbReference type="EMBL" id="CAH2094453.1"/>
    </source>
</evidence>
<organism evidence="1 2">
    <name type="scientific">Euphydryas editha</name>
    <name type="common">Edith's checkerspot</name>
    <dbReference type="NCBI Taxonomy" id="104508"/>
    <lineage>
        <taxon>Eukaryota</taxon>
        <taxon>Metazoa</taxon>
        <taxon>Ecdysozoa</taxon>
        <taxon>Arthropoda</taxon>
        <taxon>Hexapoda</taxon>
        <taxon>Insecta</taxon>
        <taxon>Pterygota</taxon>
        <taxon>Neoptera</taxon>
        <taxon>Endopterygota</taxon>
        <taxon>Lepidoptera</taxon>
        <taxon>Glossata</taxon>
        <taxon>Ditrysia</taxon>
        <taxon>Papilionoidea</taxon>
        <taxon>Nymphalidae</taxon>
        <taxon>Nymphalinae</taxon>
        <taxon>Euphydryas</taxon>
    </lineage>
</organism>
<dbReference type="EMBL" id="CAKOGL010000014">
    <property type="protein sequence ID" value="CAH2094453.1"/>
    <property type="molecule type" value="Genomic_DNA"/>
</dbReference>
<dbReference type="Proteomes" id="UP001153954">
    <property type="component" value="Unassembled WGS sequence"/>
</dbReference>
<reference evidence="1" key="1">
    <citation type="submission" date="2022-03" db="EMBL/GenBank/DDBJ databases">
        <authorList>
            <person name="Tunstrom K."/>
        </authorList>
    </citation>
    <scope>NUCLEOTIDE SEQUENCE</scope>
</reference>